<protein>
    <submittedName>
        <fullName evidence="1">Uncharacterized protein</fullName>
    </submittedName>
</protein>
<comment type="caution">
    <text evidence="1">The sequence shown here is derived from an EMBL/GenBank/DDBJ whole genome shotgun (WGS) entry which is preliminary data.</text>
</comment>
<accession>A0A8H4P7T2</accession>
<dbReference type="AlphaFoldDB" id="A0A8H4P7T2"/>
<proteinExistence type="predicted"/>
<evidence type="ECO:0000313" key="2">
    <source>
        <dbReference type="Proteomes" id="UP000554235"/>
    </source>
</evidence>
<dbReference type="EMBL" id="JAADYS010002195">
    <property type="protein sequence ID" value="KAF4459346.1"/>
    <property type="molecule type" value="Genomic_DNA"/>
</dbReference>
<dbReference type="OrthoDB" id="4777826at2759"/>
<keyword evidence="2" id="KW-1185">Reference proteome</keyword>
<gene>
    <name evidence="1" type="ORF">FALBO_13891</name>
</gene>
<organism evidence="1 2">
    <name type="scientific">Fusarium albosuccineum</name>
    <dbReference type="NCBI Taxonomy" id="1237068"/>
    <lineage>
        <taxon>Eukaryota</taxon>
        <taxon>Fungi</taxon>
        <taxon>Dikarya</taxon>
        <taxon>Ascomycota</taxon>
        <taxon>Pezizomycotina</taxon>
        <taxon>Sordariomycetes</taxon>
        <taxon>Hypocreomycetidae</taxon>
        <taxon>Hypocreales</taxon>
        <taxon>Nectriaceae</taxon>
        <taxon>Fusarium</taxon>
        <taxon>Fusarium decemcellulare species complex</taxon>
    </lineage>
</organism>
<dbReference type="Proteomes" id="UP000554235">
    <property type="component" value="Unassembled WGS sequence"/>
</dbReference>
<name>A0A8H4P7T2_9HYPO</name>
<sequence>MPQASDWDNADFLMELSIALFTAAQANKSLPPPVKEAVEEYLKGCGYSTSFDAVRHQNILASFLETYAMAKRQTMQWDAHVHEDILICLFQHLKPTNQEWASVMQDLQGLGYSFSESALRYGMIRIMR</sequence>
<evidence type="ECO:0000313" key="1">
    <source>
        <dbReference type="EMBL" id="KAF4459346.1"/>
    </source>
</evidence>
<reference evidence="1 2" key="1">
    <citation type="submission" date="2020-01" db="EMBL/GenBank/DDBJ databases">
        <title>Identification and distribution of gene clusters putatively required for synthesis of sphingolipid metabolism inhibitors in phylogenetically diverse species of the filamentous fungus Fusarium.</title>
        <authorList>
            <person name="Kim H.-S."/>
            <person name="Busman M."/>
            <person name="Brown D.W."/>
            <person name="Divon H."/>
            <person name="Uhlig S."/>
            <person name="Proctor R.H."/>
        </authorList>
    </citation>
    <scope>NUCLEOTIDE SEQUENCE [LARGE SCALE GENOMIC DNA]</scope>
    <source>
        <strain evidence="1 2">NRRL 20459</strain>
    </source>
</reference>